<feature type="region of interest" description="Disordered" evidence="1">
    <location>
        <begin position="176"/>
        <end position="257"/>
    </location>
</feature>
<name>A0A8X6QFR5_NEPPI</name>
<feature type="compositionally biased region" description="Basic and acidic residues" evidence="1">
    <location>
        <begin position="189"/>
        <end position="203"/>
    </location>
</feature>
<keyword evidence="4" id="KW-0808">Transferase</keyword>
<dbReference type="EMBL" id="BMAW01126431">
    <property type="protein sequence ID" value="GFU16774.1"/>
    <property type="molecule type" value="Genomic_DNA"/>
</dbReference>
<gene>
    <name evidence="4" type="primary">RTase_188</name>
    <name evidence="4" type="ORF">NPIL_109361</name>
</gene>
<feature type="compositionally biased region" description="Polar residues" evidence="1">
    <location>
        <begin position="235"/>
        <end position="250"/>
    </location>
</feature>
<dbReference type="InterPro" id="IPR036691">
    <property type="entry name" value="Endo/exonu/phosph_ase_sf"/>
</dbReference>
<evidence type="ECO:0000313" key="5">
    <source>
        <dbReference type="Proteomes" id="UP000887013"/>
    </source>
</evidence>
<feature type="signal peptide" evidence="2">
    <location>
        <begin position="1"/>
        <end position="17"/>
    </location>
</feature>
<dbReference type="InterPro" id="IPR005135">
    <property type="entry name" value="Endo/exonuclease/phosphatase"/>
</dbReference>
<proteinExistence type="predicted"/>
<keyword evidence="5" id="KW-1185">Reference proteome</keyword>
<dbReference type="GO" id="GO:0003964">
    <property type="term" value="F:RNA-directed DNA polymerase activity"/>
    <property type="evidence" value="ECO:0007669"/>
    <property type="project" value="UniProtKB-KW"/>
</dbReference>
<dbReference type="Proteomes" id="UP000887013">
    <property type="component" value="Unassembled WGS sequence"/>
</dbReference>
<accession>A0A8X6QFR5</accession>
<feature type="domain" description="Endonuclease/exonuclease/phosphatase" evidence="3">
    <location>
        <begin position="345"/>
        <end position="453"/>
    </location>
</feature>
<keyword evidence="2" id="KW-0732">Signal</keyword>
<sequence length="521" mass="58392">MPLLFHHISFLFHRCFLLINHLVDHSLKRYFVVKRHCELVNEQLLSNLADRYSSFLIAIVGTSKRLIMDTSPLHDMMSTKLPAEKASIEGILKAMETTATADGLLHIANCVEANLSESLANPHQSDEATKYIIDLHEILDEVRIRYAHTREKEIALESNRLRDCLHSWGIIKQPEAQFTPVKGKNKTRKNTDHQAAKKPRTEELGCSNRFSSLTIEDNEEETDMDAGETTPMPSPSKSQKSIPRPSTSNKIPRRQMALPITIDNVRNGATLLKALQDLTKETKLKPASTLNLPNFTTHRTDRTAYAGGGTALLMRNSLPHHATPLQTTVIEGTAITLERKNKASITIVSIYKSPRKPILQTDLTNLFANRRDVLVIGDLNAKHHTWNPNGNNSQGKQIFEYAKNKNLRICAPAQPTRLSHRFKNAVIDICIAKGNEDITAASIPALSSDHNPVLFTIEVYEITKNKANTIQFSNWNVFQLQLKHLIPGNPKIFTTQEIDLAIKKTSAPSITTQSSLPAKQK</sequence>
<keyword evidence="4" id="KW-0695">RNA-directed DNA polymerase</keyword>
<protein>
    <submittedName>
        <fullName evidence="4">Putative RNA-directed DNA polymerase from transposon X-element</fullName>
    </submittedName>
</protein>
<feature type="chain" id="PRO_5036494865" evidence="2">
    <location>
        <begin position="18"/>
        <end position="521"/>
    </location>
</feature>
<organism evidence="4 5">
    <name type="scientific">Nephila pilipes</name>
    <name type="common">Giant wood spider</name>
    <name type="synonym">Nephila maculata</name>
    <dbReference type="NCBI Taxonomy" id="299642"/>
    <lineage>
        <taxon>Eukaryota</taxon>
        <taxon>Metazoa</taxon>
        <taxon>Ecdysozoa</taxon>
        <taxon>Arthropoda</taxon>
        <taxon>Chelicerata</taxon>
        <taxon>Arachnida</taxon>
        <taxon>Araneae</taxon>
        <taxon>Araneomorphae</taxon>
        <taxon>Entelegynae</taxon>
        <taxon>Araneoidea</taxon>
        <taxon>Nephilidae</taxon>
        <taxon>Nephila</taxon>
    </lineage>
</organism>
<dbReference type="Gene3D" id="3.60.10.10">
    <property type="entry name" value="Endonuclease/exonuclease/phosphatase"/>
    <property type="match status" value="1"/>
</dbReference>
<dbReference type="Pfam" id="PF14529">
    <property type="entry name" value="Exo_endo_phos_2"/>
    <property type="match status" value="1"/>
</dbReference>
<dbReference type="PANTHER" id="PTHR33273:SF4">
    <property type="entry name" value="ENDONUCLEASE_EXONUCLEASE_PHOSPHATASE DOMAIN-CONTAINING PROTEIN"/>
    <property type="match status" value="1"/>
</dbReference>
<evidence type="ECO:0000313" key="4">
    <source>
        <dbReference type="EMBL" id="GFU16774.1"/>
    </source>
</evidence>
<reference evidence="4" key="1">
    <citation type="submission" date="2020-08" db="EMBL/GenBank/DDBJ databases">
        <title>Multicomponent nature underlies the extraordinary mechanical properties of spider dragline silk.</title>
        <authorList>
            <person name="Kono N."/>
            <person name="Nakamura H."/>
            <person name="Mori M."/>
            <person name="Yoshida Y."/>
            <person name="Ohtoshi R."/>
            <person name="Malay A.D."/>
            <person name="Moran D.A.P."/>
            <person name="Tomita M."/>
            <person name="Numata K."/>
            <person name="Arakawa K."/>
        </authorList>
    </citation>
    <scope>NUCLEOTIDE SEQUENCE</scope>
</reference>
<dbReference type="SUPFAM" id="SSF56219">
    <property type="entry name" value="DNase I-like"/>
    <property type="match status" value="1"/>
</dbReference>
<evidence type="ECO:0000256" key="2">
    <source>
        <dbReference type="SAM" id="SignalP"/>
    </source>
</evidence>
<keyword evidence="4" id="KW-0548">Nucleotidyltransferase</keyword>
<dbReference type="PANTHER" id="PTHR33273">
    <property type="entry name" value="DOMAIN-CONTAINING PROTEIN, PUTATIVE-RELATED"/>
    <property type="match status" value="1"/>
</dbReference>
<feature type="compositionally biased region" description="Acidic residues" evidence="1">
    <location>
        <begin position="216"/>
        <end position="226"/>
    </location>
</feature>
<evidence type="ECO:0000256" key="1">
    <source>
        <dbReference type="SAM" id="MobiDB-lite"/>
    </source>
</evidence>
<dbReference type="AlphaFoldDB" id="A0A8X6QFR5"/>
<evidence type="ECO:0000259" key="3">
    <source>
        <dbReference type="Pfam" id="PF14529"/>
    </source>
</evidence>
<comment type="caution">
    <text evidence="4">The sequence shown here is derived from an EMBL/GenBank/DDBJ whole genome shotgun (WGS) entry which is preliminary data.</text>
</comment>
<dbReference type="OrthoDB" id="410155at2759"/>